<evidence type="ECO:0000259" key="1">
    <source>
        <dbReference type="Pfam" id="PF03205"/>
    </source>
</evidence>
<protein>
    <submittedName>
        <fullName evidence="2">Molybdopterin-guanine dinucleotide biosynthesis protein B</fullName>
    </submittedName>
</protein>
<dbReference type="GO" id="GO:0005525">
    <property type="term" value="F:GTP binding"/>
    <property type="evidence" value="ECO:0007669"/>
    <property type="project" value="InterPro"/>
</dbReference>
<dbReference type="Pfam" id="PF03205">
    <property type="entry name" value="MobB"/>
    <property type="match status" value="1"/>
</dbReference>
<dbReference type="PANTHER" id="PTHR40072">
    <property type="entry name" value="MOLYBDOPTERIN-GUANINE DINUCLEOTIDE BIOSYNTHESIS ADAPTER PROTEIN-RELATED"/>
    <property type="match status" value="1"/>
</dbReference>
<dbReference type="InterPro" id="IPR027417">
    <property type="entry name" value="P-loop_NTPase"/>
</dbReference>
<dbReference type="EMBL" id="CP159992">
    <property type="protein sequence ID" value="XCP96959.1"/>
    <property type="molecule type" value="Genomic_DNA"/>
</dbReference>
<name>A0AAU8NHF1_9BACL</name>
<dbReference type="InterPro" id="IPR004435">
    <property type="entry name" value="MobB_dom"/>
</dbReference>
<dbReference type="PANTHER" id="PTHR40072:SF1">
    <property type="entry name" value="MOLYBDOPTERIN-GUANINE DINUCLEOTIDE BIOSYNTHESIS ADAPTER PROTEIN"/>
    <property type="match status" value="1"/>
</dbReference>
<sequence>MDKTTAARPRIIQVVGYKNTGKTTMTAALITGLSAKGFKVAAIKHDGHDHFEMDQEGTDSYQFGRAGAAAVAVMSHKRTAIIKQQSTGLEDMLSQFTDYDWIVIEGFKDAPYPKLVMVREAGDLPLAGQLQHVAGIVFWLPELLEQTKEKLGEDRGIRGEQENNIRETAAVAKFLSSEHEAIIEAVLELD</sequence>
<feature type="domain" description="Molybdopterin-guanine dinucleotide biosynthesis protein B (MobB)" evidence="1">
    <location>
        <begin position="11"/>
        <end position="124"/>
    </location>
</feature>
<proteinExistence type="predicted"/>
<accession>A0AAU8NHF1</accession>
<dbReference type="AlphaFoldDB" id="A0AAU8NHF1"/>
<dbReference type="InterPro" id="IPR052539">
    <property type="entry name" value="MGD_biosynthesis_adapter"/>
</dbReference>
<dbReference type="Gene3D" id="3.40.50.300">
    <property type="entry name" value="P-loop containing nucleotide triphosphate hydrolases"/>
    <property type="match status" value="1"/>
</dbReference>
<dbReference type="RefSeq" id="WP_342551404.1">
    <property type="nucleotide sequence ID" value="NZ_CP159992.1"/>
</dbReference>
<evidence type="ECO:0000313" key="2">
    <source>
        <dbReference type="EMBL" id="XCP96959.1"/>
    </source>
</evidence>
<reference evidence="2" key="1">
    <citation type="submission" date="2024-05" db="EMBL/GenBank/DDBJ databases">
        <title>Draft genome assemblies of 36 bacteria isolated from hibernating arctic ground squirrels.</title>
        <authorList>
            <person name="McKee H."/>
            <person name="Mullen L."/>
            <person name="Drown D.M."/>
            <person name="Duddleston K.N."/>
        </authorList>
    </citation>
    <scope>NUCLEOTIDE SEQUENCE</scope>
    <source>
        <strain evidence="2">AN1007</strain>
    </source>
</reference>
<gene>
    <name evidence="2" type="primary">mobB</name>
    <name evidence="2" type="ORF">ABXS70_09750</name>
</gene>
<organism evidence="2">
    <name type="scientific">Paenibacillus sp. AN1007</name>
    <dbReference type="NCBI Taxonomy" id="3151385"/>
    <lineage>
        <taxon>Bacteria</taxon>
        <taxon>Bacillati</taxon>
        <taxon>Bacillota</taxon>
        <taxon>Bacilli</taxon>
        <taxon>Bacillales</taxon>
        <taxon>Paenibacillaceae</taxon>
        <taxon>Paenibacillus</taxon>
    </lineage>
</organism>
<dbReference type="SUPFAM" id="SSF52540">
    <property type="entry name" value="P-loop containing nucleoside triphosphate hydrolases"/>
    <property type="match status" value="1"/>
</dbReference>
<dbReference type="GO" id="GO:0006777">
    <property type="term" value="P:Mo-molybdopterin cofactor biosynthetic process"/>
    <property type="evidence" value="ECO:0007669"/>
    <property type="project" value="InterPro"/>
</dbReference>
<dbReference type="NCBIfam" id="TIGR00176">
    <property type="entry name" value="mobB"/>
    <property type="match status" value="1"/>
</dbReference>